<evidence type="ECO:0000256" key="2">
    <source>
        <dbReference type="PROSITE-ProRule" id="PRU00376"/>
    </source>
</evidence>
<dbReference type="GO" id="GO:0045893">
    <property type="term" value="P:positive regulation of DNA-templated transcription"/>
    <property type="evidence" value="ECO:0007669"/>
    <property type="project" value="TreeGrafter"/>
</dbReference>
<dbReference type="Gene3D" id="2.60.40.1970">
    <property type="entry name" value="YEATS domain"/>
    <property type="match status" value="1"/>
</dbReference>
<keyword evidence="4" id="KW-1185">Reference proteome</keyword>
<dbReference type="AlphaFoldDB" id="A0A6J1WHP7"/>
<dbReference type="PROSITE" id="PS51037">
    <property type="entry name" value="YEATS"/>
    <property type="match status" value="1"/>
</dbReference>
<dbReference type="RefSeq" id="XP_026749927.2">
    <property type="nucleotide sequence ID" value="XM_026894126.3"/>
</dbReference>
<dbReference type="GeneID" id="113510651"/>
<feature type="domain" description="YEATS" evidence="3">
    <location>
        <begin position="9"/>
        <end position="147"/>
    </location>
</feature>
<dbReference type="GO" id="GO:0003682">
    <property type="term" value="F:chromatin binding"/>
    <property type="evidence" value="ECO:0007669"/>
    <property type="project" value="TreeGrafter"/>
</dbReference>
<dbReference type="Proteomes" id="UP001652740">
    <property type="component" value="Unplaced"/>
</dbReference>
<comment type="subcellular location">
    <subcellularLocation>
        <location evidence="2">Nucleus</location>
    </subcellularLocation>
</comment>
<accession>A0A6J1WHP7</accession>
<dbReference type="InterPro" id="IPR055129">
    <property type="entry name" value="YEATS_dom"/>
</dbReference>
<gene>
    <name evidence="5" type="primary">LOC113510651</name>
</gene>
<evidence type="ECO:0000313" key="4">
    <source>
        <dbReference type="Proteomes" id="UP001652740"/>
    </source>
</evidence>
<proteinExistence type="predicted"/>
<evidence type="ECO:0000259" key="3">
    <source>
        <dbReference type="PROSITE" id="PS51037"/>
    </source>
</evidence>
<name>A0A6J1WHP7_GALME</name>
<dbReference type="KEGG" id="gmw:113510651"/>
<keyword evidence="1 2" id="KW-0539">Nucleus</keyword>
<protein>
    <submittedName>
        <fullName evidence="5">Protein ENL-like isoform X1</fullName>
    </submittedName>
</protein>
<sequence>MTEGLLYQHEDSMCVRIWLEVGHACEPRHSALGRALALDWRLWVRGISGHDISSFVHKVVFYLHPPSAFVYPKRVRQEPPYEIQESGCSSIDVPIHVYLKCNNEPKIIRLRYSLVIENNTKSSSESTCIYYDFENPSEQLWKALMKGGGEIIARAGNMTRGSKLVVLSDNGDDKLQTSIKKKKYKFVEPVRCKHGSKKKAKPYVADEVCTKCGDSVQEDLKKQLRSVSMAEDEITRVSELYLSYKVYEKSVEALTLPPLSDPIYKVPELPLSLREALKCAPIENAI</sequence>
<reference evidence="5" key="1">
    <citation type="submission" date="2025-08" db="UniProtKB">
        <authorList>
            <consortium name="RefSeq"/>
        </authorList>
    </citation>
    <scope>IDENTIFICATION</scope>
    <source>
        <tissue evidence="5">Whole larvae</tissue>
    </source>
</reference>
<evidence type="ECO:0000256" key="1">
    <source>
        <dbReference type="ARBA" id="ARBA00023242"/>
    </source>
</evidence>
<dbReference type="InterPro" id="IPR038704">
    <property type="entry name" value="YEAST_sf"/>
</dbReference>
<dbReference type="InterPro" id="IPR052790">
    <property type="entry name" value="YEATS_domain"/>
</dbReference>
<dbReference type="PANTHER" id="PTHR47827:SF3">
    <property type="entry name" value="AF-9 ANC1 HOMOLOGY DOMAIN-CONTAINING PROTEIN"/>
    <property type="match status" value="1"/>
</dbReference>
<dbReference type="PANTHER" id="PTHR47827">
    <property type="entry name" value="AHD DOMAIN-CONTAINING PROTEIN"/>
    <property type="match status" value="1"/>
</dbReference>
<dbReference type="GO" id="GO:0008023">
    <property type="term" value="C:transcription elongation factor complex"/>
    <property type="evidence" value="ECO:0007669"/>
    <property type="project" value="TreeGrafter"/>
</dbReference>
<evidence type="ECO:0000313" key="5">
    <source>
        <dbReference type="RefSeq" id="XP_026749927.2"/>
    </source>
</evidence>
<organism evidence="4 5">
    <name type="scientific">Galleria mellonella</name>
    <name type="common">Greater wax moth</name>
    <dbReference type="NCBI Taxonomy" id="7137"/>
    <lineage>
        <taxon>Eukaryota</taxon>
        <taxon>Metazoa</taxon>
        <taxon>Ecdysozoa</taxon>
        <taxon>Arthropoda</taxon>
        <taxon>Hexapoda</taxon>
        <taxon>Insecta</taxon>
        <taxon>Pterygota</taxon>
        <taxon>Neoptera</taxon>
        <taxon>Endopterygota</taxon>
        <taxon>Lepidoptera</taxon>
        <taxon>Glossata</taxon>
        <taxon>Ditrysia</taxon>
        <taxon>Pyraloidea</taxon>
        <taxon>Pyralidae</taxon>
        <taxon>Galleriinae</taxon>
        <taxon>Galleria</taxon>
    </lineage>
</organism>
<dbReference type="Pfam" id="PF03366">
    <property type="entry name" value="YEATS"/>
    <property type="match status" value="1"/>
</dbReference>
<dbReference type="CDD" id="cd16906">
    <property type="entry name" value="YEATS_AF-9_like"/>
    <property type="match status" value="1"/>
</dbReference>
<dbReference type="InParanoid" id="A0A6J1WHP7"/>